<evidence type="ECO:0000313" key="3">
    <source>
        <dbReference type="Proteomes" id="UP000838763"/>
    </source>
</evidence>
<evidence type="ECO:0000256" key="1">
    <source>
        <dbReference type="SAM" id="MobiDB-lite"/>
    </source>
</evidence>
<dbReference type="AlphaFoldDB" id="A0A9P1H3X1"/>
<feature type="region of interest" description="Disordered" evidence="1">
    <location>
        <begin position="49"/>
        <end position="106"/>
    </location>
</feature>
<sequence length="240" mass="26529">MGSITWYSQCIPVPGSPDDLAIARGSEGAAQTTSFQTVVTVTIIAEQTVAPTVHHHPHPRRPLNPKNRRREVRARQHKRSPPPPRRGRRPDSRPAPGRPALDPRRHRPHFHDYLQTEPQNEPGTAILGSKTSAGQYSIVDGQLISGGSADTLYLQVEKPDDLTQRKLATWFNTTKNEFGAFEFSGDAVIWNAPDVRRENAAAWLACEESALFINTGAYAYNTPAGCSDHTIHYYNGATTD</sequence>
<gene>
    <name evidence="2" type="ORF">PPNO1_LOCUS4627</name>
</gene>
<protein>
    <submittedName>
        <fullName evidence="2">Uncharacterized protein</fullName>
    </submittedName>
</protein>
<name>A0A9P1H3X1_9PEZI</name>
<dbReference type="OrthoDB" id="70316at2759"/>
<dbReference type="Proteomes" id="UP000838763">
    <property type="component" value="Unassembled WGS sequence"/>
</dbReference>
<organism evidence="2 3">
    <name type="scientific">Parascedosporium putredinis</name>
    <dbReference type="NCBI Taxonomy" id="1442378"/>
    <lineage>
        <taxon>Eukaryota</taxon>
        <taxon>Fungi</taxon>
        <taxon>Dikarya</taxon>
        <taxon>Ascomycota</taxon>
        <taxon>Pezizomycotina</taxon>
        <taxon>Sordariomycetes</taxon>
        <taxon>Hypocreomycetidae</taxon>
        <taxon>Microascales</taxon>
        <taxon>Microascaceae</taxon>
        <taxon>Parascedosporium</taxon>
    </lineage>
</organism>
<feature type="compositionally biased region" description="Basic residues" evidence="1">
    <location>
        <begin position="53"/>
        <end position="88"/>
    </location>
</feature>
<reference evidence="2" key="1">
    <citation type="submission" date="2022-11" db="EMBL/GenBank/DDBJ databases">
        <authorList>
            <person name="Scott C."/>
            <person name="Bruce N."/>
        </authorList>
    </citation>
    <scope>NUCLEOTIDE SEQUENCE</scope>
</reference>
<dbReference type="EMBL" id="CALLCH030000012">
    <property type="protein sequence ID" value="CAI4214900.1"/>
    <property type="molecule type" value="Genomic_DNA"/>
</dbReference>
<accession>A0A9P1H3X1</accession>
<keyword evidence="3" id="KW-1185">Reference proteome</keyword>
<proteinExistence type="predicted"/>
<evidence type="ECO:0000313" key="2">
    <source>
        <dbReference type="EMBL" id="CAI4214900.1"/>
    </source>
</evidence>
<comment type="caution">
    <text evidence="2">The sequence shown here is derived from an EMBL/GenBank/DDBJ whole genome shotgun (WGS) entry which is preliminary data.</text>
</comment>